<keyword evidence="3" id="KW-1185">Reference proteome</keyword>
<organism evidence="2 3">
    <name type="scientific">Pedobacter yonginense</name>
    <dbReference type="NCBI Taxonomy" id="651869"/>
    <lineage>
        <taxon>Bacteria</taxon>
        <taxon>Pseudomonadati</taxon>
        <taxon>Bacteroidota</taxon>
        <taxon>Sphingobacteriia</taxon>
        <taxon>Sphingobacteriales</taxon>
        <taxon>Sphingobacteriaceae</taxon>
        <taxon>Pedobacter</taxon>
    </lineage>
</organism>
<comment type="caution">
    <text evidence="2">The sequence shown here is derived from an EMBL/GenBank/DDBJ whole genome shotgun (WGS) entry which is preliminary data.</text>
</comment>
<name>A0A317EWA1_9SPHI</name>
<keyword evidence="1" id="KW-0812">Transmembrane</keyword>
<dbReference type="OrthoDB" id="980086at2"/>
<evidence type="ECO:0000313" key="2">
    <source>
        <dbReference type="EMBL" id="PWS29496.1"/>
    </source>
</evidence>
<reference evidence="2 3" key="1">
    <citation type="submission" date="2018-05" db="EMBL/GenBank/DDBJ databases">
        <title>Pedobacter paludis sp. nov., isolated from wetland soil.</title>
        <authorList>
            <person name="Zhang Y."/>
            <person name="Wang G."/>
        </authorList>
    </citation>
    <scope>NUCLEOTIDE SEQUENCE [LARGE SCALE GENOMIC DNA]</scope>
    <source>
        <strain evidence="2 3">KCTC22721</strain>
    </source>
</reference>
<evidence type="ECO:0000256" key="1">
    <source>
        <dbReference type="SAM" id="Phobius"/>
    </source>
</evidence>
<feature type="transmembrane region" description="Helical" evidence="1">
    <location>
        <begin position="35"/>
        <end position="56"/>
    </location>
</feature>
<dbReference type="Proteomes" id="UP000245379">
    <property type="component" value="Unassembled WGS sequence"/>
</dbReference>
<dbReference type="AlphaFoldDB" id="A0A317EWA1"/>
<evidence type="ECO:0000313" key="3">
    <source>
        <dbReference type="Proteomes" id="UP000245379"/>
    </source>
</evidence>
<dbReference type="EMBL" id="QGNZ01000001">
    <property type="protein sequence ID" value="PWS29496.1"/>
    <property type="molecule type" value="Genomic_DNA"/>
</dbReference>
<accession>A0A317EWA1</accession>
<keyword evidence="1" id="KW-0472">Membrane</keyword>
<dbReference type="InterPro" id="IPR029062">
    <property type="entry name" value="Class_I_gatase-like"/>
</dbReference>
<proteinExistence type="predicted"/>
<dbReference type="RefSeq" id="WP_109924920.1">
    <property type="nucleotide sequence ID" value="NZ_QGNZ01000001.1"/>
</dbReference>
<protein>
    <recommendedName>
        <fullName evidence="4">Aerotolerance regulator N-terminal domain-containing protein</fullName>
    </recommendedName>
</protein>
<gene>
    <name evidence="2" type="ORF">DHW03_06715</name>
</gene>
<keyword evidence="1" id="KW-1133">Transmembrane helix</keyword>
<sequence>MEFKLIITLLSLAFAAFLVFKEIRRADKARLTWRLISSVLMVASFALLILPITYSVKKEEPAYEMNLLTPGVSIDSVSAIKGPKFDLDSSLFPSKRNLKINHIPDLAYFLKAHPEIKKVNVYGDGLEDAQLQALSNYQRSFHPSANPTGVIAANWPKKLNASEDLTVQGAYNNQTNQSVWLKLRGLGANLDSVEVMPNAKINFSLQTKPKQSGKAVYQLISLQKSDTLSADPIPFEVVKKQAIRVLILASFPDFEYKFIKKWLFENGYPVAFRSQISKNKFSTDFLNTKATNLNQINQSMLKNIDVVVIDDQELTSISSSDKAAIYGAVNNGMGLIVRVTNAKADGTKQSFGSYEVLPSTEKPAGLKSTDGFKFNSLPFTQTLFLKLAGNHQPIITDEPGKVVVNSQISGMGKILTSSISSTYQWQLGGKPADYGEFWSMLFAKSSRKKIENQSIEIQPQFPSVNEKLRIIVDLANQKLPKLTIDGTDISPRQNIELPFEWDGFYWPKRSGWANATINQESSSIYIYQKSDWLSVKSMLKQSKNFNFIKNQERKNWKSSKIEYSAEEEISKWWFLLLFLATSAFLWYELRVLANK</sequence>
<evidence type="ECO:0008006" key="4">
    <source>
        <dbReference type="Google" id="ProtNLM"/>
    </source>
</evidence>
<dbReference type="SUPFAM" id="SSF52317">
    <property type="entry name" value="Class I glutamine amidotransferase-like"/>
    <property type="match status" value="1"/>
</dbReference>